<evidence type="ECO:0000313" key="2">
    <source>
        <dbReference type="Proteomes" id="UP000218702"/>
    </source>
</evidence>
<sequence length="34" mass="4033">MIQPLIKQHKIIDTKQLIQPSNTTLKIQLLENKY</sequence>
<proteinExistence type="predicted"/>
<dbReference type="KEGG" id="dcm:NIES806_09410"/>
<dbReference type="AlphaFoldDB" id="A0A1Z4V059"/>
<accession>A0A1Z4V059</accession>
<keyword evidence="2" id="KW-1185">Reference proteome</keyword>
<evidence type="ECO:0000313" key="1">
    <source>
        <dbReference type="EMBL" id="BAZ84749.1"/>
    </source>
</evidence>
<name>A0A1Z4V059_9CYAN</name>
<reference evidence="1 2" key="1">
    <citation type="submission" date="2017-06" db="EMBL/GenBank/DDBJ databases">
        <title>Genome sequencing of cyanobaciteial culture collection at National Institute for Environmental Studies (NIES).</title>
        <authorList>
            <person name="Hirose Y."/>
            <person name="Shimura Y."/>
            <person name="Fujisawa T."/>
            <person name="Nakamura Y."/>
            <person name="Kawachi M."/>
        </authorList>
    </citation>
    <scope>NUCLEOTIDE SEQUENCE [LARGE SCALE GENOMIC DNA]</scope>
    <source>
        <strain evidence="1 2">NIES-806</strain>
    </source>
</reference>
<dbReference type="Proteomes" id="UP000218702">
    <property type="component" value="Chromosome"/>
</dbReference>
<organism evidence="1 2">
    <name type="scientific">Dolichospermum compactum NIES-806</name>
    <dbReference type="NCBI Taxonomy" id="1973481"/>
    <lineage>
        <taxon>Bacteria</taxon>
        <taxon>Bacillati</taxon>
        <taxon>Cyanobacteriota</taxon>
        <taxon>Cyanophyceae</taxon>
        <taxon>Nostocales</taxon>
        <taxon>Aphanizomenonaceae</taxon>
        <taxon>Dolichospermum</taxon>
        <taxon>Dolichospermum compactum</taxon>
    </lineage>
</organism>
<gene>
    <name evidence="1" type="ORF">NIES806_09410</name>
</gene>
<protein>
    <submittedName>
        <fullName evidence="1">Uncharacterized protein</fullName>
    </submittedName>
</protein>
<dbReference type="EMBL" id="AP018316">
    <property type="protein sequence ID" value="BAZ84749.1"/>
    <property type="molecule type" value="Genomic_DNA"/>
</dbReference>